<proteinExistence type="predicted"/>
<accession>A0A6A6EGP3</accession>
<keyword evidence="2" id="KW-1185">Reference proteome</keyword>
<organism evidence="1 2">
    <name type="scientific">Zopfia rhizophila CBS 207.26</name>
    <dbReference type="NCBI Taxonomy" id="1314779"/>
    <lineage>
        <taxon>Eukaryota</taxon>
        <taxon>Fungi</taxon>
        <taxon>Dikarya</taxon>
        <taxon>Ascomycota</taxon>
        <taxon>Pezizomycotina</taxon>
        <taxon>Dothideomycetes</taxon>
        <taxon>Dothideomycetes incertae sedis</taxon>
        <taxon>Zopfiaceae</taxon>
        <taxon>Zopfia</taxon>
    </lineage>
</organism>
<protein>
    <submittedName>
        <fullName evidence="1">Uncharacterized protein</fullName>
    </submittedName>
</protein>
<evidence type="ECO:0000313" key="2">
    <source>
        <dbReference type="Proteomes" id="UP000800200"/>
    </source>
</evidence>
<gene>
    <name evidence="1" type="ORF">K469DRAFT_385616</name>
</gene>
<evidence type="ECO:0000313" key="1">
    <source>
        <dbReference type="EMBL" id="KAF2190463.1"/>
    </source>
</evidence>
<name>A0A6A6EGP3_9PEZI</name>
<sequence length="154" mass="17699">MSLYFERDSVSKMPLMNYHPLSRARALEYTTCLCNNPSVSFEKFIYVHFLLIPHHSIPIPYFTVPCFLLYISLPISCPLTYTCSALSLPTLPSSYPTHSCFTYPNSFLSLKKRFSVTANAISIRNPCAYTPVKRFRPQSNFIGTLILRLICLLW</sequence>
<reference evidence="1" key="1">
    <citation type="journal article" date="2020" name="Stud. Mycol.">
        <title>101 Dothideomycetes genomes: a test case for predicting lifestyles and emergence of pathogens.</title>
        <authorList>
            <person name="Haridas S."/>
            <person name="Albert R."/>
            <person name="Binder M."/>
            <person name="Bloem J."/>
            <person name="Labutti K."/>
            <person name="Salamov A."/>
            <person name="Andreopoulos B."/>
            <person name="Baker S."/>
            <person name="Barry K."/>
            <person name="Bills G."/>
            <person name="Bluhm B."/>
            <person name="Cannon C."/>
            <person name="Castanera R."/>
            <person name="Culley D."/>
            <person name="Daum C."/>
            <person name="Ezra D."/>
            <person name="Gonzalez J."/>
            <person name="Henrissat B."/>
            <person name="Kuo A."/>
            <person name="Liang C."/>
            <person name="Lipzen A."/>
            <person name="Lutzoni F."/>
            <person name="Magnuson J."/>
            <person name="Mondo S."/>
            <person name="Nolan M."/>
            <person name="Ohm R."/>
            <person name="Pangilinan J."/>
            <person name="Park H.-J."/>
            <person name="Ramirez L."/>
            <person name="Alfaro M."/>
            <person name="Sun H."/>
            <person name="Tritt A."/>
            <person name="Yoshinaga Y."/>
            <person name="Zwiers L.-H."/>
            <person name="Turgeon B."/>
            <person name="Goodwin S."/>
            <person name="Spatafora J."/>
            <person name="Crous P."/>
            <person name="Grigoriev I."/>
        </authorList>
    </citation>
    <scope>NUCLEOTIDE SEQUENCE</scope>
    <source>
        <strain evidence="1">CBS 207.26</strain>
    </source>
</reference>
<dbReference type="Proteomes" id="UP000800200">
    <property type="component" value="Unassembled WGS sequence"/>
</dbReference>
<dbReference type="AlphaFoldDB" id="A0A6A6EGP3"/>
<dbReference type="EMBL" id="ML994618">
    <property type="protein sequence ID" value="KAF2190463.1"/>
    <property type="molecule type" value="Genomic_DNA"/>
</dbReference>